<reference evidence="3 4" key="1">
    <citation type="journal article" date="2015" name="Nature">
        <title>rRNA introns, odd ribosomes, and small enigmatic genomes across a large radiation of phyla.</title>
        <authorList>
            <person name="Brown C.T."/>
            <person name="Hug L.A."/>
            <person name="Thomas B.C."/>
            <person name="Sharon I."/>
            <person name="Castelle C.J."/>
            <person name="Singh A."/>
            <person name="Wilkins M.J."/>
            <person name="Williams K.H."/>
            <person name="Banfield J.F."/>
        </authorList>
    </citation>
    <scope>NUCLEOTIDE SEQUENCE [LARGE SCALE GENOMIC DNA]</scope>
</reference>
<dbReference type="GO" id="GO:0009103">
    <property type="term" value="P:lipopolysaccharide biosynthetic process"/>
    <property type="evidence" value="ECO:0007669"/>
    <property type="project" value="TreeGrafter"/>
</dbReference>
<feature type="domain" description="Glycosyl transferase family 1" evidence="2">
    <location>
        <begin position="156"/>
        <end position="314"/>
    </location>
</feature>
<comment type="caution">
    <text evidence="3">The sequence shown here is derived from an EMBL/GenBank/DDBJ whole genome shotgun (WGS) entry which is preliminary data.</text>
</comment>
<gene>
    <name evidence="3" type="ORF">UU67_C0009G0005</name>
</gene>
<protein>
    <submittedName>
        <fullName evidence="3">Glycosyl transferase group 1</fullName>
    </submittedName>
</protein>
<dbReference type="InterPro" id="IPR001296">
    <property type="entry name" value="Glyco_trans_1"/>
</dbReference>
<dbReference type="EMBL" id="LCBN01000009">
    <property type="protein sequence ID" value="KKS14034.1"/>
    <property type="molecule type" value="Genomic_DNA"/>
</dbReference>
<dbReference type="Gene3D" id="3.40.50.2000">
    <property type="entry name" value="Glycogen Phosphorylase B"/>
    <property type="match status" value="2"/>
</dbReference>
<dbReference type="PATRIC" id="fig|1618429.3.peg.271"/>
<dbReference type="Proteomes" id="UP000034753">
    <property type="component" value="Unassembled WGS sequence"/>
</dbReference>
<sequence>MGSMRIGFDISQTAYHGGVSAYTANLTSGLQKIQDLEMIYFYASLRKPYNGKLPNVKSVPIPPTISEFLFNRLRIFPIENFIGNIDVFHSSDWIQPKTSAKKVTTYHDVVPLKFPRWSHPKIVAVHRRRLKLVEKEIDMVIAVSDSTKKDLLEVSKIPENKITVIYEAAGEQFKPQNGRMVEEFKKKMDLPDEFILAIGGIGNRRNLNRVREACKDYNLVIAGETIPYLPYDQLPLLYAAARVLLYPSFYEGFGLPILEAMACGIPVITSNVSSMPEVGGNAAQYVDPEKVGDIKKKLNMVLVDVQLREQMVKDGLIQASKFSWEKTAQQTAEVYQKVAGK</sequence>
<evidence type="ECO:0000313" key="3">
    <source>
        <dbReference type="EMBL" id="KKS14034.1"/>
    </source>
</evidence>
<organism evidence="3 4">
    <name type="scientific">Candidatus Daviesbacteria bacterium GW2011_GWB1_41_5</name>
    <dbReference type="NCBI Taxonomy" id="1618429"/>
    <lineage>
        <taxon>Bacteria</taxon>
        <taxon>Candidatus Daviesiibacteriota</taxon>
    </lineage>
</organism>
<evidence type="ECO:0000256" key="1">
    <source>
        <dbReference type="ARBA" id="ARBA00022679"/>
    </source>
</evidence>
<evidence type="ECO:0000259" key="2">
    <source>
        <dbReference type="Pfam" id="PF00534"/>
    </source>
</evidence>
<dbReference type="GO" id="GO:0016757">
    <property type="term" value="F:glycosyltransferase activity"/>
    <property type="evidence" value="ECO:0007669"/>
    <property type="project" value="InterPro"/>
</dbReference>
<dbReference type="PANTHER" id="PTHR46401:SF2">
    <property type="entry name" value="GLYCOSYLTRANSFERASE WBBK-RELATED"/>
    <property type="match status" value="1"/>
</dbReference>
<keyword evidence="1 3" id="KW-0808">Transferase</keyword>
<dbReference type="SUPFAM" id="SSF53756">
    <property type="entry name" value="UDP-Glycosyltransferase/glycogen phosphorylase"/>
    <property type="match status" value="1"/>
</dbReference>
<accession>A0A0G0WMP2</accession>
<dbReference type="AlphaFoldDB" id="A0A0G0WMP2"/>
<dbReference type="CDD" id="cd03809">
    <property type="entry name" value="GT4_MtfB-like"/>
    <property type="match status" value="1"/>
</dbReference>
<proteinExistence type="predicted"/>
<dbReference type="Pfam" id="PF00534">
    <property type="entry name" value="Glycos_transf_1"/>
    <property type="match status" value="1"/>
</dbReference>
<name>A0A0G0WMP2_9BACT</name>
<evidence type="ECO:0000313" key="4">
    <source>
        <dbReference type="Proteomes" id="UP000034753"/>
    </source>
</evidence>
<dbReference type="PANTHER" id="PTHR46401">
    <property type="entry name" value="GLYCOSYLTRANSFERASE WBBK-RELATED"/>
    <property type="match status" value="1"/>
</dbReference>